<organism evidence="3 4">
    <name type="scientific">Chondromyces apiculatus DSM 436</name>
    <dbReference type="NCBI Taxonomy" id="1192034"/>
    <lineage>
        <taxon>Bacteria</taxon>
        <taxon>Pseudomonadati</taxon>
        <taxon>Myxococcota</taxon>
        <taxon>Polyangia</taxon>
        <taxon>Polyangiales</taxon>
        <taxon>Polyangiaceae</taxon>
        <taxon>Chondromyces</taxon>
    </lineage>
</organism>
<comment type="caution">
    <text evidence="3">The sequence shown here is derived from an EMBL/GenBank/DDBJ whole genome shotgun (WGS) entry which is preliminary data.</text>
</comment>
<evidence type="ECO:0000256" key="2">
    <source>
        <dbReference type="SAM" id="SignalP"/>
    </source>
</evidence>
<dbReference type="Proteomes" id="UP000019678">
    <property type="component" value="Unassembled WGS sequence"/>
</dbReference>
<evidence type="ECO:0000256" key="1">
    <source>
        <dbReference type="SAM" id="Phobius"/>
    </source>
</evidence>
<feature type="chain" id="PRO_5001496929" description="PEGA domain-containing protein" evidence="2">
    <location>
        <begin position="29"/>
        <end position="322"/>
    </location>
</feature>
<evidence type="ECO:0000313" key="4">
    <source>
        <dbReference type="Proteomes" id="UP000019678"/>
    </source>
</evidence>
<dbReference type="AlphaFoldDB" id="A0A017TEE4"/>
<dbReference type="Gene3D" id="1.25.40.10">
    <property type="entry name" value="Tetratricopeptide repeat domain"/>
    <property type="match status" value="1"/>
</dbReference>
<evidence type="ECO:0000313" key="3">
    <source>
        <dbReference type="EMBL" id="EYF07297.1"/>
    </source>
</evidence>
<reference evidence="3 4" key="1">
    <citation type="submission" date="2013-05" db="EMBL/GenBank/DDBJ databases">
        <title>Genome assembly of Chondromyces apiculatus DSM 436.</title>
        <authorList>
            <person name="Sharma G."/>
            <person name="Khatri I."/>
            <person name="Kaur C."/>
            <person name="Mayilraj S."/>
            <person name="Subramanian S."/>
        </authorList>
    </citation>
    <scope>NUCLEOTIDE SEQUENCE [LARGE SCALE GENOMIC DNA]</scope>
    <source>
        <strain evidence="3 4">DSM 436</strain>
    </source>
</reference>
<keyword evidence="1" id="KW-0472">Membrane</keyword>
<evidence type="ECO:0008006" key="5">
    <source>
        <dbReference type="Google" id="ProtNLM"/>
    </source>
</evidence>
<dbReference type="OrthoDB" id="5508322at2"/>
<dbReference type="InterPro" id="IPR011990">
    <property type="entry name" value="TPR-like_helical_dom_sf"/>
</dbReference>
<dbReference type="EMBL" id="ASRX01000011">
    <property type="protein sequence ID" value="EYF07297.1"/>
    <property type="molecule type" value="Genomic_DNA"/>
</dbReference>
<keyword evidence="4" id="KW-1185">Reference proteome</keyword>
<gene>
    <name evidence="3" type="ORF">CAP_0776</name>
</gene>
<name>A0A017TEE4_9BACT</name>
<dbReference type="STRING" id="1192034.CAP_0776"/>
<feature type="signal peptide" evidence="2">
    <location>
        <begin position="1"/>
        <end position="28"/>
    </location>
</feature>
<dbReference type="RefSeq" id="WP_044238418.1">
    <property type="nucleotide sequence ID" value="NZ_ASRX01000011.1"/>
</dbReference>
<keyword evidence="1" id="KW-1133">Transmembrane helix</keyword>
<protein>
    <recommendedName>
        <fullName evidence="5">PEGA domain-containing protein</fullName>
    </recommendedName>
</protein>
<feature type="transmembrane region" description="Helical" evidence="1">
    <location>
        <begin position="272"/>
        <end position="292"/>
    </location>
</feature>
<keyword evidence="1" id="KW-0812">Transmembrane</keyword>
<keyword evidence="2" id="KW-0732">Signal</keyword>
<accession>A0A017TEE4</accession>
<sequence>MRLHSSHVRAFALSFAAACALAVTPAAAQSPRDPAAAEALFQAAKADAAKGDWDSACAKLRQSQDLDPAPGTAFRLAECEEQRTRIATAWALYVEVEQRLGPDDERRPLVRERIEAIAPRVPYLTLRAAAGAPGDLEVLRDGVTLAKSALGLALPIDPGRHTLTVRAPGRKEQQFVVELKESEKKELEVAPGEVLPPVAPPGSSEGEGSSGMRTAGFIALGVGAAGAVVAGVTGGLLLSRNATLKDECPNNVCTPEGVDIRDNSGGLFVANYVGWGVGIAGVATGTVLLILSRGKEAPKQGRMSFGATPLPGGGAVLMRGSF</sequence>
<dbReference type="eggNOG" id="COG1729">
    <property type="taxonomic scope" value="Bacteria"/>
</dbReference>
<proteinExistence type="predicted"/>